<name>D6Z4E1_DESAT</name>
<proteinExistence type="predicted"/>
<dbReference type="GO" id="GO:0016887">
    <property type="term" value="F:ATP hydrolysis activity"/>
    <property type="evidence" value="ECO:0007669"/>
    <property type="project" value="TreeGrafter"/>
</dbReference>
<dbReference type="InterPro" id="IPR027417">
    <property type="entry name" value="P-loop_NTPase"/>
</dbReference>
<dbReference type="AlphaFoldDB" id="D6Z4E1"/>
<dbReference type="SUPFAM" id="SSF52540">
    <property type="entry name" value="P-loop containing nucleoside triphosphate hydrolases"/>
    <property type="match status" value="1"/>
</dbReference>
<keyword evidence="1" id="KW-0547">Nucleotide-binding</keyword>
<dbReference type="InterPro" id="IPR002586">
    <property type="entry name" value="CobQ/CobB/MinD/ParA_Nub-bd_dom"/>
</dbReference>
<dbReference type="FunCoup" id="D6Z4E1">
    <property type="interactions" value="483"/>
</dbReference>
<dbReference type="STRING" id="589865.DaAHT2_1724"/>
<dbReference type="RefSeq" id="WP_013163942.1">
    <property type="nucleotide sequence ID" value="NC_014216.1"/>
</dbReference>
<dbReference type="InterPro" id="IPR050625">
    <property type="entry name" value="ParA/MinD_ATPase"/>
</dbReference>
<dbReference type="InterPro" id="IPR025501">
    <property type="entry name" value="MinD_FleN"/>
</dbReference>
<evidence type="ECO:0000313" key="5">
    <source>
        <dbReference type="EMBL" id="ADH86416.1"/>
    </source>
</evidence>
<dbReference type="eggNOG" id="COG0455">
    <property type="taxonomic scope" value="Bacteria"/>
</dbReference>
<dbReference type="PANTHER" id="PTHR43384:SF4">
    <property type="entry name" value="CELLULOSE BIOSYNTHESIS PROTEIN BCSQ-RELATED"/>
    <property type="match status" value="1"/>
</dbReference>
<dbReference type="GO" id="GO:0005829">
    <property type="term" value="C:cytosol"/>
    <property type="evidence" value="ECO:0007669"/>
    <property type="project" value="TreeGrafter"/>
</dbReference>
<dbReference type="KEGG" id="dak:DaAHT2_1724"/>
<dbReference type="HOGENOM" id="CLU_037612_0_0_7"/>
<feature type="region of interest" description="Disordered" evidence="3">
    <location>
        <begin position="1"/>
        <end position="35"/>
    </location>
</feature>
<keyword evidence="6" id="KW-1185">Reference proteome</keyword>
<feature type="domain" description="CobQ/CobB/MinD/ParA nucleotide binding" evidence="4">
    <location>
        <begin position="33"/>
        <end position="249"/>
    </location>
</feature>
<dbReference type="GO" id="GO:0051782">
    <property type="term" value="P:negative regulation of cell division"/>
    <property type="evidence" value="ECO:0007669"/>
    <property type="project" value="TreeGrafter"/>
</dbReference>
<dbReference type="EMBL" id="CP001940">
    <property type="protein sequence ID" value="ADH86416.1"/>
    <property type="molecule type" value="Genomic_DNA"/>
</dbReference>
<keyword evidence="2" id="KW-0067">ATP-binding</keyword>
<dbReference type="GO" id="GO:0005524">
    <property type="term" value="F:ATP binding"/>
    <property type="evidence" value="ECO:0007669"/>
    <property type="project" value="UniProtKB-KW"/>
</dbReference>
<sequence length="294" mass="32464">MTQAQTLEKMMDKKSAAGPAPGRQPGKRPPRVISITSGKGGVGKSNIATNLAYALRRQGLKTLVLDADLNLANVDILLGLTPKYNLQHVFSGEKGLRDILIEGPGNIKILPASSGIMELADLNENQRLYFLAEMEALESETDVLIIDTAAGINNNVIYFNLAAQERLVVLTPEPTSLTDAYALIKVLSTRHDIKRYRFLINQARSEKEALAVYRKLCLVTDRFLGSLSLDFLGYIPYDTKLPQAVRSQRLVCDLYPDSPAGRTFTRLAEAMAAEKPHRDQDGNIKFFWQGLFGG</sequence>
<evidence type="ECO:0000256" key="3">
    <source>
        <dbReference type="SAM" id="MobiDB-lite"/>
    </source>
</evidence>
<evidence type="ECO:0000256" key="1">
    <source>
        <dbReference type="ARBA" id="ARBA00022741"/>
    </source>
</evidence>
<dbReference type="PIRSF" id="PIRSF003092">
    <property type="entry name" value="MinD"/>
    <property type="match status" value="1"/>
</dbReference>
<dbReference type="GO" id="GO:0009898">
    <property type="term" value="C:cytoplasmic side of plasma membrane"/>
    <property type="evidence" value="ECO:0007669"/>
    <property type="project" value="TreeGrafter"/>
</dbReference>
<dbReference type="Proteomes" id="UP000001508">
    <property type="component" value="Chromosome"/>
</dbReference>
<organism evidence="5 6">
    <name type="scientific">Desulfurivibrio alkaliphilus (strain DSM 19089 / UNIQEM U267 / AHT2)</name>
    <dbReference type="NCBI Taxonomy" id="589865"/>
    <lineage>
        <taxon>Bacteria</taxon>
        <taxon>Pseudomonadati</taxon>
        <taxon>Thermodesulfobacteriota</taxon>
        <taxon>Desulfobulbia</taxon>
        <taxon>Desulfobulbales</taxon>
        <taxon>Desulfobulbaceae</taxon>
        <taxon>Desulfurivibrio</taxon>
    </lineage>
</organism>
<dbReference type="Pfam" id="PF01656">
    <property type="entry name" value="CbiA"/>
    <property type="match status" value="1"/>
</dbReference>
<dbReference type="CDD" id="cd02038">
    <property type="entry name" value="FlhG-like"/>
    <property type="match status" value="1"/>
</dbReference>
<dbReference type="InterPro" id="IPR033875">
    <property type="entry name" value="FlhG"/>
</dbReference>
<accession>D6Z4E1</accession>
<reference evidence="6" key="1">
    <citation type="submission" date="2010-02" db="EMBL/GenBank/DDBJ databases">
        <title>Complete sequence of Desulfurivibrio alkaliphilus AHT2.</title>
        <authorList>
            <consortium name="US DOE Joint Genome Institute"/>
            <person name="Pitluck S."/>
            <person name="Chertkov O."/>
            <person name="Detter J.C."/>
            <person name="Han C."/>
            <person name="Tapia R."/>
            <person name="Larimer F."/>
            <person name="Land M."/>
            <person name="Hauser L."/>
            <person name="Kyrpides N."/>
            <person name="Mikhailova N."/>
            <person name="Sorokin D.Y."/>
            <person name="Muyzer G."/>
            <person name="Woyke T."/>
        </authorList>
    </citation>
    <scope>NUCLEOTIDE SEQUENCE [LARGE SCALE GENOMIC DNA]</scope>
    <source>
        <strain evidence="6">DSM 19089 / UNIQEM U267 / AHT2</strain>
    </source>
</reference>
<protein>
    <submittedName>
        <fullName evidence="5">Cobyrinic acid ac-diamide synthase</fullName>
    </submittedName>
</protein>
<evidence type="ECO:0000259" key="4">
    <source>
        <dbReference type="Pfam" id="PF01656"/>
    </source>
</evidence>
<dbReference type="InParanoid" id="D6Z4E1"/>
<evidence type="ECO:0000313" key="6">
    <source>
        <dbReference type="Proteomes" id="UP000001508"/>
    </source>
</evidence>
<dbReference type="Gene3D" id="3.40.50.300">
    <property type="entry name" value="P-loop containing nucleotide triphosphate hydrolases"/>
    <property type="match status" value="1"/>
</dbReference>
<evidence type="ECO:0000256" key="2">
    <source>
        <dbReference type="ARBA" id="ARBA00022840"/>
    </source>
</evidence>
<dbReference type="PANTHER" id="PTHR43384">
    <property type="entry name" value="SEPTUM SITE-DETERMINING PROTEIN MIND HOMOLOG, CHLOROPLASTIC-RELATED"/>
    <property type="match status" value="1"/>
</dbReference>
<gene>
    <name evidence="5" type="ordered locus">DaAHT2_1724</name>
</gene>